<reference evidence="2 3" key="1">
    <citation type="journal article" date="2013" name="Curr. Biol.">
        <title>The Genome of the Foraminiferan Reticulomyxa filosa.</title>
        <authorList>
            <person name="Glockner G."/>
            <person name="Hulsmann N."/>
            <person name="Schleicher M."/>
            <person name="Noegel A.A."/>
            <person name="Eichinger L."/>
            <person name="Gallinger C."/>
            <person name="Pawlowski J."/>
            <person name="Sierra R."/>
            <person name="Euteneuer U."/>
            <person name="Pillet L."/>
            <person name="Moustafa A."/>
            <person name="Platzer M."/>
            <person name="Groth M."/>
            <person name="Szafranski K."/>
            <person name="Schliwa M."/>
        </authorList>
    </citation>
    <scope>NUCLEOTIDE SEQUENCE [LARGE SCALE GENOMIC DNA]</scope>
</reference>
<evidence type="ECO:0000313" key="2">
    <source>
        <dbReference type="EMBL" id="ETO22722.1"/>
    </source>
</evidence>
<dbReference type="AlphaFoldDB" id="X6NBL9"/>
<proteinExistence type="predicted"/>
<evidence type="ECO:0000313" key="3">
    <source>
        <dbReference type="Proteomes" id="UP000023152"/>
    </source>
</evidence>
<feature type="domain" description="RGS" evidence="1">
    <location>
        <begin position="15"/>
        <end position="137"/>
    </location>
</feature>
<dbReference type="Proteomes" id="UP000023152">
    <property type="component" value="Unassembled WGS sequence"/>
</dbReference>
<protein>
    <recommendedName>
        <fullName evidence="1">RGS domain-containing protein</fullName>
    </recommendedName>
</protein>
<name>X6NBL9_RETFI</name>
<evidence type="ECO:0000259" key="1">
    <source>
        <dbReference type="PROSITE" id="PS50132"/>
    </source>
</evidence>
<accession>X6NBL9</accession>
<dbReference type="Gene3D" id="1.10.167.10">
    <property type="entry name" value="Regulator of G-protein Signalling 4, domain 2"/>
    <property type="match status" value="1"/>
</dbReference>
<organism evidence="2 3">
    <name type="scientific">Reticulomyxa filosa</name>
    <dbReference type="NCBI Taxonomy" id="46433"/>
    <lineage>
        <taxon>Eukaryota</taxon>
        <taxon>Sar</taxon>
        <taxon>Rhizaria</taxon>
        <taxon>Retaria</taxon>
        <taxon>Foraminifera</taxon>
        <taxon>Monothalamids</taxon>
        <taxon>Reticulomyxidae</taxon>
        <taxon>Reticulomyxa</taxon>
    </lineage>
</organism>
<sequence>MAQEIDDTKQIITALENPKDREILVALCKKKYMNEVTEFLTFHEDYLKTKDLEKKKDKAQRILFKFLTLDGELEKYIYIKKTSCCLPDYVLLYKNVYQKIKRLEKSNEEFPDNLFQEAYNKVLLTIKQEIWGDFLDSKKLKICQILFVTKMKRAQSKTFLNKTVFLLQRRKKKYYYEQEKNFQIKQKSLEKEM</sequence>
<dbReference type="InterPro" id="IPR036305">
    <property type="entry name" value="RGS_sf"/>
</dbReference>
<dbReference type="InterPro" id="IPR044926">
    <property type="entry name" value="RGS_subdomain_2"/>
</dbReference>
<dbReference type="PROSITE" id="PS50132">
    <property type="entry name" value="RGS"/>
    <property type="match status" value="1"/>
</dbReference>
<gene>
    <name evidence="2" type="ORF">RFI_14471</name>
</gene>
<comment type="caution">
    <text evidence="2">The sequence shown here is derived from an EMBL/GenBank/DDBJ whole genome shotgun (WGS) entry which is preliminary data.</text>
</comment>
<dbReference type="InterPro" id="IPR016137">
    <property type="entry name" value="RGS"/>
</dbReference>
<dbReference type="EMBL" id="ASPP01010521">
    <property type="protein sequence ID" value="ETO22722.1"/>
    <property type="molecule type" value="Genomic_DNA"/>
</dbReference>
<keyword evidence="3" id="KW-1185">Reference proteome</keyword>
<dbReference type="SUPFAM" id="SSF48097">
    <property type="entry name" value="Regulator of G-protein signaling, RGS"/>
    <property type="match status" value="1"/>
</dbReference>